<evidence type="ECO:0000256" key="1">
    <source>
        <dbReference type="SAM" id="MobiDB-lite"/>
    </source>
</evidence>
<protein>
    <submittedName>
        <fullName evidence="2">Uncharacterized protein</fullName>
    </submittedName>
</protein>
<dbReference type="AlphaFoldDB" id="A0AAN7ALW1"/>
<keyword evidence="3" id="KW-1185">Reference proteome</keyword>
<reference evidence="2" key="1">
    <citation type="journal article" date="2023" name="Mol. Phylogenet. Evol.">
        <title>Genome-scale phylogeny and comparative genomics of the fungal order Sordariales.</title>
        <authorList>
            <person name="Hensen N."/>
            <person name="Bonometti L."/>
            <person name="Westerberg I."/>
            <person name="Brannstrom I.O."/>
            <person name="Guillou S."/>
            <person name="Cros-Aarteil S."/>
            <person name="Calhoun S."/>
            <person name="Haridas S."/>
            <person name="Kuo A."/>
            <person name="Mondo S."/>
            <person name="Pangilinan J."/>
            <person name="Riley R."/>
            <person name="LaButti K."/>
            <person name="Andreopoulos B."/>
            <person name="Lipzen A."/>
            <person name="Chen C."/>
            <person name="Yan M."/>
            <person name="Daum C."/>
            <person name="Ng V."/>
            <person name="Clum A."/>
            <person name="Steindorff A."/>
            <person name="Ohm R.A."/>
            <person name="Martin F."/>
            <person name="Silar P."/>
            <person name="Natvig D.O."/>
            <person name="Lalanne C."/>
            <person name="Gautier V."/>
            <person name="Ament-Velasquez S.L."/>
            <person name="Kruys A."/>
            <person name="Hutchinson M.I."/>
            <person name="Powell A.J."/>
            <person name="Barry K."/>
            <person name="Miller A.N."/>
            <person name="Grigoriev I.V."/>
            <person name="Debuchy R."/>
            <person name="Gladieux P."/>
            <person name="Hiltunen Thoren M."/>
            <person name="Johannesson H."/>
        </authorList>
    </citation>
    <scope>NUCLEOTIDE SEQUENCE</scope>
    <source>
        <strain evidence="2">PSN309</strain>
    </source>
</reference>
<feature type="region of interest" description="Disordered" evidence="1">
    <location>
        <begin position="16"/>
        <end position="40"/>
    </location>
</feature>
<evidence type="ECO:0000313" key="2">
    <source>
        <dbReference type="EMBL" id="KAK4190225.1"/>
    </source>
</evidence>
<comment type="caution">
    <text evidence="2">The sequence shown here is derived from an EMBL/GenBank/DDBJ whole genome shotgun (WGS) entry which is preliminary data.</text>
</comment>
<reference evidence="2" key="2">
    <citation type="submission" date="2023-05" db="EMBL/GenBank/DDBJ databases">
        <authorList>
            <consortium name="Lawrence Berkeley National Laboratory"/>
            <person name="Steindorff A."/>
            <person name="Hensen N."/>
            <person name="Bonometti L."/>
            <person name="Westerberg I."/>
            <person name="Brannstrom I.O."/>
            <person name="Guillou S."/>
            <person name="Cros-Aarteil S."/>
            <person name="Calhoun S."/>
            <person name="Haridas S."/>
            <person name="Kuo A."/>
            <person name="Mondo S."/>
            <person name="Pangilinan J."/>
            <person name="Riley R."/>
            <person name="Labutti K."/>
            <person name="Andreopoulos B."/>
            <person name="Lipzen A."/>
            <person name="Chen C."/>
            <person name="Yanf M."/>
            <person name="Daum C."/>
            <person name="Ng V."/>
            <person name="Clum A."/>
            <person name="Ohm R."/>
            <person name="Martin F."/>
            <person name="Silar P."/>
            <person name="Natvig D."/>
            <person name="Lalanne C."/>
            <person name="Gautier V."/>
            <person name="Ament-Velasquez S.L."/>
            <person name="Kruys A."/>
            <person name="Hutchinson M.I."/>
            <person name="Powell A.J."/>
            <person name="Barry K."/>
            <person name="Miller A.N."/>
            <person name="Grigoriev I.V."/>
            <person name="Debuchy R."/>
            <person name="Gladieux P."/>
            <person name="Thoren M.H."/>
            <person name="Johannesson H."/>
        </authorList>
    </citation>
    <scope>NUCLEOTIDE SEQUENCE</scope>
    <source>
        <strain evidence="2">PSN309</strain>
    </source>
</reference>
<name>A0AAN7ALW1_9PEZI</name>
<gene>
    <name evidence="2" type="ORF">QBC35DRAFT_472050</name>
</gene>
<sequence>MSCPCSACFASAPQYQQQQPGSPQAHTQQHRLPISPRKMSYGSDGLVGRLLRRKSSIESTASDLVGLREAAVGMASSSNDGGSNGMLLEHRPYFQWTVLPPADGDFRVITAPATTKRCWTTRILERFGCEAINNSLGASDEREETLRSKLPGLRPKPKITAISGSSARWVFPHLGIKDFAASQKCGPMSRPVVVGVFCQKM</sequence>
<dbReference type="Proteomes" id="UP001302126">
    <property type="component" value="Unassembled WGS sequence"/>
</dbReference>
<feature type="compositionally biased region" description="Low complexity" evidence="1">
    <location>
        <begin position="16"/>
        <end position="27"/>
    </location>
</feature>
<proteinExistence type="predicted"/>
<evidence type="ECO:0000313" key="3">
    <source>
        <dbReference type="Proteomes" id="UP001302126"/>
    </source>
</evidence>
<accession>A0AAN7ALW1</accession>
<dbReference type="EMBL" id="MU864368">
    <property type="protein sequence ID" value="KAK4190225.1"/>
    <property type="molecule type" value="Genomic_DNA"/>
</dbReference>
<organism evidence="2 3">
    <name type="scientific">Podospora australis</name>
    <dbReference type="NCBI Taxonomy" id="1536484"/>
    <lineage>
        <taxon>Eukaryota</taxon>
        <taxon>Fungi</taxon>
        <taxon>Dikarya</taxon>
        <taxon>Ascomycota</taxon>
        <taxon>Pezizomycotina</taxon>
        <taxon>Sordariomycetes</taxon>
        <taxon>Sordariomycetidae</taxon>
        <taxon>Sordariales</taxon>
        <taxon>Podosporaceae</taxon>
        <taxon>Podospora</taxon>
    </lineage>
</organism>